<name>A0A5B0R8H9_PUCGR</name>
<evidence type="ECO:0000313" key="5">
    <source>
        <dbReference type="Proteomes" id="UP000325313"/>
    </source>
</evidence>
<sequence>MDYECACGRQFARESSLVAHFERLTCPSWVDLRFVDNYFSGRCDPDGRFVRSERISQEPPMPNFELDGRGRYWCRLCYKRFRTPYELTCHVWSPPHKNWGLRAYYCPSERCQQSEFFCLSDLMAHLETGQCEEHLGRELSQRVIALVDVLGLAIRGFDTGQSNDSSGTKETSRWSHMGKFKQPPRDNNREVL</sequence>
<dbReference type="EMBL" id="VDEP01000238">
    <property type="protein sequence ID" value="KAA1121305.1"/>
    <property type="molecule type" value="Genomic_DNA"/>
</dbReference>
<dbReference type="EMBL" id="VDEP01000530">
    <property type="protein sequence ID" value="KAA1063717.1"/>
    <property type="molecule type" value="Genomic_DNA"/>
</dbReference>
<accession>A0A5B0R8H9</accession>
<comment type="caution">
    <text evidence="4">The sequence shown here is derived from an EMBL/GenBank/DDBJ whole genome shotgun (WGS) entry which is preliminary data.</text>
</comment>
<dbReference type="InterPro" id="IPR013087">
    <property type="entry name" value="Znf_C2H2_type"/>
</dbReference>
<evidence type="ECO:0000313" key="4">
    <source>
        <dbReference type="EMBL" id="KAA1121305.1"/>
    </source>
</evidence>
<evidence type="ECO:0000259" key="2">
    <source>
        <dbReference type="PROSITE" id="PS00028"/>
    </source>
</evidence>
<dbReference type="AlphaFoldDB" id="A0A5B0R8H9"/>
<gene>
    <name evidence="4" type="ORF">PGTUg99_001347</name>
    <name evidence="3" type="ORF">PGTUg99_002643</name>
</gene>
<organism evidence="4 5">
    <name type="scientific">Puccinia graminis f. sp. tritici</name>
    <dbReference type="NCBI Taxonomy" id="56615"/>
    <lineage>
        <taxon>Eukaryota</taxon>
        <taxon>Fungi</taxon>
        <taxon>Dikarya</taxon>
        <taxon>Basidiomycota</taxon>
        <taxon>Pucciniomycotina</taxon>
        <taxon>Pucciniomycetes</taxon>
        <taxon>Pucciniales</taxon>
        <taxon>Pucciniaceae</taxon>
        <taxon>Puccinia</taxon>
    </lineage>
</organism>
<evidence type="ECO:0000256" key="1">
    <source>
        <dbReference type="SAM" id="MobiDB-lite"/>
    </source>
</evidence>
<dbReference type="PROSITE" id="PS00028">
    <property type="entry name" value="ZINC_FINGER_C2H2_1"/>
    <property type="match status" value="1"/>
</dbReference>
<feature type="domain" description="C2H2-type" evidence="2">
    <location>
        <begin position="74"/>
        <end position="96"/>
    </location>
</feature>
<dbReference type="SUPFAM" id="SSF57667">
    <property type="entry name" value="beta-beta-alpha zinc fingers"/>
    <property type="match status" value="1"/>
</dbReference>
<protein>
    <recommendedName>
        <fullName evidence="2">C2H2-type domain-containing protein</fullName>
    </recommendedName>
</protein>
<feature type="compositionally biased region" description="Polar residues" evidence="1">
    <location>
        <begin position="160"/>
        <end position="169"/>
    </location>
</feature>
<dbReference type="Proteomes" id="UP000325313">
    <property type="component" value="Unassembled WGS sequence"/>
</dbReference>
<feature type="compositionally biased region" description="Basic and acidic residues" evidence="1">
    <location>
        <begin position="183"/>
        <end position="192"/>
    </location>
</feature>
<reference evidence="4 5" key="1">
    <citation type="submission" date="2019-05" db="EMBL/GenBank/DDBJ databases">
        <title>Emergence of the Ug99 lineage of the wheat stem rust pathogen through somatic hybridization.</title>
        <authorList>
            <person name="Li F."/>
            <person name="Upadhyaya N.M."/>
            <person name="Sperschneider J."/>
            <person name="Matny O."/>
            <person name="Nguyen-Phuc H."/>
            <person name="Mago R."/>
            <person name="Raley C."/>
            <person name="Miller M.E."/>
            <person name="Silverstein K.A.T."/>
            <person name="Henningsen E."/>
            <person name="Hirsch C.D."/>
            <person name="Visser B."/>
            <person name="Pretorius Z.A."/>
            <person name="Steffenson B.J."/>
            <person name="Schwessinger B."/>
            <person name="Dodds P.N."/>
            <person name="Figueroa M."/>
        </authorList>
    </citation>
    <scope>NUCLEOTIDE SEQUENCE [LARGE SCALE GENOMIC DNA]</scope>
    <source>
        <strain evidence="4 5">Ug99</strain>
    </source>
</reference>
<evidence type="ECO:0000313" key="3">
    <source>
        <dbReference type="EMBL" id="KAA1063717.1"/>
    </source>
</evidence>
<proteinExistence type="predicted"/>
<feature type="region of interest" description="Disordered" evidence="1">
    <location>
        <begin position="160"/>
        <end position="192"/>
    </location>
</feature>
<dbReference type="InterPro" id="IPR036236">
    <property type="entry name" value="Znf_C2H2_sf"/>
</dbReference>